<keyword evidence="5 6" id="KW-0472">Membrane</keyword>
<evidence type="ECO:0000256" key="6">
    <source>
        <dbReference type="SAM" id="Phobius"/>
    </source>
</evidence>
<proteinExistence type="predicted"/>
<dbReference type="PANTHER" id="PTHR42878">
    <property type="entry name" value="TWO-COMPONENT HISTIDINE KINASE"/>
    <property type="match status" value="1"/>
</dbReference>
<keyword evidence="3" id="KW-0808">Transferase</keyword>
<feature type="transmembrane region" description="Helical" evidence="6">
    <location>
        <begin position="20"/>
        <end position="37"/>
    </location>
</feature>
<dbReference type="InterPro" id="IPR036890">
    <property type="entry name" value="HATPase_C_sf"/>
</dbReference>
<dbReference type="Gene3D" id="3.30.565.10">
    <property type="entry name" value="Histidine kinase-like ATPase, C-terminal domain"/>
    <property type="match status" value="1"/>
</dbReference>
<dbReference type="EC" id="2.7.13.3" evidence="2"/>
<dbReference type="InterPro" id="IPR035965">
    <property type="entry name" value="PAS-like_dom_sf"/>
</dbReference>
<sequence>MGYLQQSITFFSHYGIEPTALFPPLLLALWWFWWRWYRDRASWQTAGIKAEMLSHVMAVSPDGWYLWSASDDPVKDGDLLGGGQCSRRLAVMLSLFSGHSASFGDVVSVFLPGDGARLSSLVYRLRSEGEGFSVILGLQPAEGQEDVLRRVEVSGVRALADDGRCLADVLWARDVSSGEEDRRELVARFHCAAREASRLQRILDTIPLPVWVRDDGLDIILVNRTFLDAVDSLPGQSGSSVQELVAGSAARDLRAMASAVRASGRARSGTWHTVVGGSRRLMEITESPVIPGQGSDDGLHTVGVAQDITRLEVLRQATEQQMGSHVAVLERLGTAVAIFGSDTRLRFHNPAFARLWKLDPLWLATSNPDYAEVLEQQRLNRLLPEVADYPAFRQRELARFKALLEPMEDLLHLPDGKTLRRVLAPHPLGGLLATYEDVTDRLTLEARLRQVLAVQDQIMDALPQAVAVFDADGHLCQANTAFRTLWKVDAETLERHPAFAMILARQPDVIQADPIWTAVQTFLSAPPGDRGVFPSPSGSLSAGVMVIALPDGCVLLVQPDVTERASLPITANPAYVLSSLAELIRAPLGTVGSLCEVLFTGDMGGLDPSRQEYAGRVMAILHFLSVINDAALDLDWLQEQSEDPVSGAVSLRELMSVVMADVQAAATHRDIVFDYRYDASCDRVSADGSSLRQSLVLVFASALAAAYNHGRIRLEVRDEPVVSLSGAVLPGVVVTVSDDGAVPGYDVCSAVLALAKSGIRRNGGRLSVFSFSGRGTRVQIRLPALVSGDVSAAVAFKTHEVLTREA</sequence>
<dbReference type="SMART" id="SM00091">
    <property type="entry name" value="PAS"/>
    <property type="match status" value="2"/>
</dbReference>
<dbReference type="PROSITE" id="PS50109">
    <property type="entry name" value="HIS_KIN"/>
    <property type="match status" value="1"/>
</dbReference>
<keyword evidence="9" id="KW-1185">Reference proteome</keyword>
<dbReference type="GO" id="GO:0007234">
    <property type="term" value="P:osmosensory signaling via phosphorelay pathway"/>
    <property type="evidence" value="ECO:0007669"/>
    <property type="project" value="TreeGrafter"/>
</dbReference>
<organism evidence="8 9">
    <name type="scientific">Haematospirillum jordaniae</name>
    <dbReference type="NCBI Taxonomy" id="1549855"/>
    <lineage>
        <taxon>Bacteria</taxon>
        <taxon>Pseudomonadati</taxon>
        <taxon>Pseudomonadota</taxon>
        <taxon>Alphaproteobacteria</taxon>
        <taxon>Rhodospirillales</taxon>
        <taxon>Novispirillaceae</taxon>
        <taxon>Haematospirillum</taxon>
    </lineage>
</organism>
<feature type="domain" description="Histidine kinase" evidence="7">
    <location>
        <begin position="579"/>
        <end position="786"/>
    </location>
</feature>
<dbReference type="GO" id="GO:0004673">
    <property type="term" value="F:protein histidine kinase activity"/>
    <property type="evidence" value="ECO:0007669"/>
    <property type="project" value="UniProtKB-EC"/>
</dbReference>
<dbReference type="PANTHER" id="PTHR42878:SF14">
    <property type="entry name" value="OSMOLARITY TWO-COMPONENT SYSTEM PROTEIN SSK1"/>
    <property type="match status" value="1"/>
</dbReference>
<keyword evidence="6" id="KW-0812">Transmembrane</keyword>
<evidence type="ECO:0000256" key="3">
    <source>
        <dbReference type="ARBA" id="ARBA00022679"/>
    </source>
</evidence>
<dbReference type="KEGG" id="hjo:AY555_02090"/>
<dbReference type="SUPFAM" id="SSF55785">
    <property type="entry name" value="PYP-like sensor domain (PAS domain)"/>
    <property type="match status" value="2"/>
</dbReference>
<accession>A0A143DBQ2</accession>
<dbReference type="AlphaFoldDB" id="A0A143DBQ2"/>
<dbReference type="GO" id="GO:0016020">
    <property type="term" value="C:membrane"/>
    <property type="evidence" value="ECO:0007669"/>
    <property type="project" value="UniProtKB-SubCell"/>
</dbReference>
<dbReference type="InterPro" id="IPR005467">
    <property type="entry name" value="His_kinase_dom"/>
</dbReference>
<dbReference type="InterPro" id="IPR050351">
    <property type="entry name" value="BphY/WalK/GraS-like"/>
</dbReference>
<evidence type="ECO:0000256" key="5">
    <source>
        <dbReference type="ARBA" id="ARBA00023136"/>
    </source>
</evidence>
<protein>
    <recommendedName>
        <fullName evidence="2">histidine kinase</fullName>
        <ecNumber evidence="2">2.7.13.3</ecNumber>
    </recommendedName>
</protein>
<dbReference type="Proteomes" id="UP000076066">
    <property type="component" value="Chromosome"/>
</dbReference>
<reference evidence="8 9" key="1">
    <citation type="submission" date="2016-02" db="EMBL/GenBank/DDBJ databases">
        <title>Complete Genome of H5569, the type strain of the newly described species Haematospirillium jordaniae.</title>
        <authorList>
            <person name="Nicholson A.C."/>
            <person name="Humrighouse B.W."/>
            <person name="Loparov V."/>
            <person name="McQuiston J.R."/>
        </authorList>
    </citation>
    <scope>NUCLEOTIDE SEQUENCE [LARGE SCALE GENOMIC DNA]</scope>
    <source>
        <strain evidence="8 9">H5569</strain>
    </source>
</reference>
<dbReference type="Pfam" id="PF13188">
    <property type="entry name" value="PAS_8"/>
    <property type="match status" value="2"/>
</dbReference>
<dbReference type="Gene3D" id="3.30.450.20">
    <property type="entry name" value="PAS domain"/>
    <property type="match status" value="2"/>
</dbReference>
<name>A0A143DBQ2_9PROT</name>
<dbReference type="InterPro" id="IPR000014">
    <property type="entry name" value="PAS"/>
</dbReference>
<evidence type="ECO:0000313" key="8">
    <source>
        <dbReference type="EMBL" id="AMW34167.1"/>
    </source>
</evidence>
<keyword evidence="6" id="KW-1133">Transmembrane helix</keyword>
<evidence type="ECO:0000313" key="9">
    <source>
        <dbReference type="Proteomes" id="UP000076066"/>
    </source>
</evidence>
<evidence type="ECO:0000256" key="4">
    <source>
        <dbReference type="ARBA" id="ARBA00022777"/>
    </source>
</evidence>
<dbReference type="Pfam" id="PF12860">
    <property type="entry name" value="PAS_7"/>
    <property type="match status" value="1"/>
</dbReference>
<dbReference type="SUPFAM" id="SSF55874">
    <property type="entry name" value="ATPase domain of HSP90 chaperone/DNA topoisomerase II/histidine kinase"/>
    <property type="match status" value="1"/>
</dbReference>
<comment type="catalytic activity">
    <reaction evidence="1">
        <text>ATP + protein L-histidine = ADP + protein N-phospho-L-histidine.</text>
        <dbReference type="EC" id="2.7.13.3"/>
    </reaction>
</comment>
<dbReference type="STRING" id="1549855.AY555_02090"/>
<dbReference type="GO" id="GO:0030295">
    <property type="term" value="F:protein kinase activator activity"/>
    <property type="evidence" value="ECO:0007669"/>
    <property type="project" value="TreeGrafter"/>
</dbReference>
<dbReference type="GO" id="GO:0000156">
    <property type="term" value="F:phosphorelay response regulator activity"/>
    <property type="evidence" value="ECO:0007669"/>
    <property type="project" value="TreeGrafter"/>
</dbReference>
<gene>
    <name evidence="8" type="ORF">AY555_02090</name>
</gene>
<keyword evidence="4" id="KW-0418">Kinase</keyword>
<evidence type="ECO:0000256" key="2">
    <source>
        <dbReference type="ARBA" id="ARBA00012438"/>
    </source>
</evidence>
<evidence type="ECO:0000259" key="7">
    <source>
        <dbReference type="PROSITE" id="PS50109"/>
    </source>
</evidence>
<dbReference type="EMBL" id="CP014525">
    <property type="protein sequence ID" value="AMW34167.1"/>
    <property type="molecule type" value="Genomic_DNA"/>
</dbReference>
<evidence type="ECO:0000256" key="1">
    <source>
        <dbReference type="ARBA" id="ARBA00000085"/>
    </source>
</evidence>